<dbReference type="Pfam" id="PF17855">
    <property type="entry name" value="MCM_lid"/>
    <property type="match status" value="1"/>
</dbReference>
<feature type="region of interest" description="Disordered" evidence="8">
    <location>
        <begin position="1"/>
        <end position="21"/>
    </location>
</feature>
<dbReference type="Pfam" id="PF17207">
    <property type="entry name" value="MCM_OB"/>
    <property type="match status" value="1"/>
</dbReference>
<feature type="region of interest" description="Disordered" evidence="8">
    <location>
        <begin position="41"/>
        <end position="76"/>
    </location>
</feature>
<evidence type="ECO:0000256" key="6">
    <source>
        <dbReference type="ARBA" id="ARBA00023242"/>
    </source>
</evidence>
<dbReference type="GO" id="GO:0017116">
    <property type="term" value="F:single-stranded DNA helicase activity"/>
    <property type="evidence" value="ECO:0007669"/>
    <property type="project" value="TreeGrafter"/>
</dbReference>
<dbReference type="Pfam" id="PF26065">
    <property type="entry name" value="MCM8_N"/>
    <property type="match status" value="1"/>
</dbReference>
<dbReference type="STRING" id="7260.B4NK66"/>
<evidence type="ECO:0000256" key="3">
    <source>
        <dbReference type="ARBA" id="ARBA00022741"/>
    </source>
</evidence>
<dbReference type="InterPro" id="IPR012340">
    <property type="entry name" value="NA-bd_OB-fold"/>
</dbReference>
<sequence>MNPTPTTGRGQARGRFIRGRARGGGAYRPYFYFRRNGRVIPARGQSHSNSNRGRSVSNIDGGSSPAPGPARPKPRGWNVKASSLDCSFLRPENYVAPEDGFGLQVQSFLVDSPSTHPGWRLYFLKDSYVPNSDLANRLMAVEAHYQRNPIKYNYADAGKRGFFSLSASTIVGDEQLKKDWPTLIDDLRMHPMRTLGTLGLAMHTVVVNHELDTKESNESQESSELDIVLQIIEEPMPTRKIYARPVNFVPVELINSIDNSRVDTLVSVRGIVRSVGEPTYGLSWQSFRCTRCQSEQAMRQRGTFAPRPYHCKKALCGAKDDFLALRSSPHTRLLVRQIIRIEESSLLQICDIEHNTPTESDVELRQDLVDSVIVGQEIVICGVLKLRELSELPSTSSGAPSGDMQSYIKAVGIQDACKVKREFSERDLGAIAAINAEPNSFKLLVQSLAPEVHGHEIPKAACLLSLFGASGSAMSEFNNKSANVLLIGDPGVGKSKIVHNCVQLSDRVAHINGKRGAQSAQKLGVSFGGRNKRVMESGALCVANKYGHCVLDDVDKIASKQLVLLQSMQSGEFNIPLPGLFATLVTQPSVIASANPQRGQYDPGRYLLQNIRLTAGLLKEFHLVYILLDNPSPERDQSLAAHVRALHAGFKNRKKISARYALKPRPNDSMGESTFYQNQSSMDSADLSVIQLDYDLNRLLQLTEEDDELDLLPPILMKKFIAYTRQSVHPLLNDQAIKSISEFFFKLRELSETEHGQSQIGTGQLLGLIHLSQARARLDLSNTVTNLHVRDIIALVSESIAQTSLITEHGGMAQGRGQAMMASSAGGSRNSQLRNFIHMLHLRSEAQCRRIFDYDELKEIAKRAGIMTGISQLVEIANMGGHILKKGPDMYELVPE</sequence>
<evidence type="ECO:0000313" key="10">
    <source>
        <dbReference type="EMBL" id="EDW85108.1"/>
    </source>
</evidence>
<accession>B4NK66</accession>
<dbReference type="PRINTS" id="PR01657">
    <property type="entry name" value="MCMFAMILY"/>
</dbReference>
<dbReference type="SUPFAM" id="SSF50249">
    <property type="entry name" value="Nucleic acid-binding proteins"/>
    <property type="match status" value="1"/>
</dbReference>
<dbReference type="Proteomes" id="UP000007798">
    <property type="component" value="Unassembled WGS sequence"/>
</dbReference>
<evidence type="ECO:0000256" key="4">
    <source>
        <dbReference type="ARBA" id="ARBA00022840"/>
    </source>
</evidence>
<evidence type="ECO:0000256" key="2">
    <source>
        <dbReference type="ARBA" id="ARBA00008010"/>
    </source>
</evidence>
<dbReference type="GO" id="GO:0005524">
    <property type="term" value="F:ATP binding"/>
    <property type="evidence" value="ECO:0007669"/>
    <property type="project" value="UniProtKB-KW"/>
</dbReference>
<evidence type="ECO:0000256" key="8">
    <source>
        <dbReference type="SAM" id="MobiDB-lite"/>
    </source>
</evidence>
<dbReference type="OrthoDB" id="422555at2759"/>
<dbReference type="GO" id="GO:0042555">
    <property type="term" value="C:MCM complex"/>
    <property type="evidence" value="ECO:0007669"/>
    <property type="project" value="TreeGrafter"/>
</dbReference>
<dbReference type="Gene3D" id="2.40.50.140">
    <property type="entry name" value="Nucleic acid-binding proteins"/>
    <property type="match status" value="1"/>
</dbReference>
<keyword evidence="11" id="KW-1185">Reference proteome</keyword>
<dbReference type="Gene3D" id="3.40.50.300">
    <property type="entry name" value="P-loop containing nucleotide triphosphate hydrolases"/>
    <property type="match status" value="1"/>
</dbReference>
<dbReference type="GO" id="GO:0005634">
    <property type="term" value="C:nucleus"/>
    <property type="evidence" value="ECO:0007669"/>
    <property type="project" value="UniProtKB-SubCell"/>
</dbReference>
<dbReference type="PANTHER" id="PTHR11630:SF47">
    <property type="entry name" value="DNA HELICASE MCM8"/>
    <property type="match status" value="1"/>
</dbReference>
<feature type="domain" description="MCM C-terminal AAA(+) ATPase" evidence="9">
    <location>
        <begin position="440"/>
        <end position="643"/>
    </location>
</feature>
<dbReference type="PANTHER" id="PTHR11630">
    <property type="entry name" value="DNA REPLICATION LICENSING FACTOR MCM FAMILY MEMBER"/>
    <property type="match status" value="1"/>
</dbReference>
<reference evidence="10 11" key="1">
    <citation type="journal article" date="2007" name="Nature">
        <title>Evolution of genes and genomes on the Drosophila phylogeny.</title>
        <authorList>
            <consortium name="Drosophila 12 Genomes Consortium"/>
            <person name="Clark A.G."/>
            <person name="Eisen M.B."/>
            <person name="Smith D.R."/>
            <person name="Bergman C.M."/>
            <person name="Oliver B."/>
            <person name="Markow T.A."/>
            <person name="Kaufman T.C."/>
            <person name="Kellis M."/>
            <person name="Gelbart W."/>
            <person name="Iyer V.N."/>
            <person name="Pollard D.A."/>
            <person name="Sackton T.B."/>
            <person name="Larracuente A.M."/>
            <person name="Singh N.D."/>
            <person name="Abad J.P."/>
            <person name="Abt D.N."/>
            <person name="Adryan B."/>
            <person name="Aguade M."/>
            <person name="Akashi H."/>
            <person name="Anderson W.W."/>
            <person name="Aquadro C.F."/>
            <person name="Ardell D.H."/>
            <person name="Arguello R."/>
            <person name="Artieri C.G."/>
            <person name="Barbash D.A."/>
            <person name="Barker D."/>
            <person name="Barsanti P."/>
            <person name="Batterham P."/>
            <person name="Batzoglou S."/>
            <person name="Begun D."/>
            <person name="Bhutkar A."/>
            <person name="Blanco E."/>
            <person name="Bosak S.A."/>
            <person name="Bradley R.K."/>
            <person name="Brand A.D."/>
            <person name="Brent M.R."/>
            <person name="Brooks A.N."/>
            <person name="Brown R.H."/>
            <person name="Butlin R.K."/>
            <person name="Caggese C."/>
            <person name="Calvi B.R."/>
            <person name="Bernardo de Carvalho A."/>
            <person name="Caspi A."/>
            <person name="Castrezana S."/>
            <person name="Celniker S.E."/>
            <person name="Chang J.L."/>
            <person name="Chapple C."/>
            <person name="Chatterji S."/>
            <person name="Chinwalla A."/>
            <person name="Civetta A."/>
            <person name="Clifton S.W."/>
            <person name="Comeron J.M."/>
            <person name="Costello J.C."/>
            <person name="Coyne J.A."/>
            <person name="Daub J."/>
            <person name="David R.G."/>
            <person name="Delcher A.L."/>
            <person name="Delehaunty K."/>
            <person name="Do C.B."/>
            <person name="Ebling H."/>
            <person name="Edwards K."/>
            <person name="Eickbush T."/>
            <person name="Evans J.D."/>
            <person name="Filipski A."/>
            <person name="Findeiss S."/>
            <person name="Freyhult E."/>
            <person name="Fulton L."/>
            <person name="Fulton R."/>
            <person name="Garcia A.C."/>
            <person name="Gardiner A."/>
            <person name="Garfield D.A."/>
            <person name="Garvin B.E."/>
            <person name="Gibson G."/>
            <person name="Gilbert D."/>
            <person name="Gnerre S."/>
            <person name="Godfrey J."/>
            <person name="Good R."/>
            <person name="Gotea V."/>
            <person name="Gravely B."/>
            <person name="Greenberg A.J."/>
            <person name="Griffiths-Jones S."/>
            <person name="Gross S."/>
            <person name="Guigo R."/>
            <person name="Gustafson E.A."/>
            <person name="Haerty W."/>
            <person name="Hahn M.W."/>
            <person name="Halligan D.L."/>
            <person name="Halpern A.L."/>
            <person name="Halter G.M."/>
            <person name="Han M.V."/>
            <person name="Heger A."/>
            <person name="Hillier L."/>
            <person name="Hinrichs A.S."/>
            <person name="Holmes I."/>
            <person name="Hoskins R.A."/>
            <person name="Hubisz M.J."/>
            <person name="Hultmark D."/>
            <person name="Huntley M.A."/>
            <person name="Jaffe D.B."/>
            <person name="Jagadeeshan S."/>
            <person name="Jeck W.R."/>
            <person name="Johnson J."/>
            <person name="Jones C.D."/>
            <person name="Jordan W.C."/>
            <person name="Karpen G.H."/>
            <person name="Kataoka E."/>
            <person name="Keightley P.D."/>
            <person name="Kheradpour P."/>
            <person name="Kirkness E.F."/>
            <person name="Koerich L.B."/>
            <person name="Kristiansen K."/>
            <person name="Kudrna D."/>
            <person name="Kulathinal R.J."/>
            <person name="Kumar S."/>
            <person name="Kwok R."/>
            <person name="Lander E."/>
            <person name="Langley C.H."/>
            <person name="Lapoint R."/>
            <person name="Lazzaro B.P."/>
            <person name="Lee S.J."/>
            <person name="Levesque L."/>
            <person name="Li R."/>
            <person name="Lin C.F."/>
            <person name="Lin M.F."/>
            <person name="Lindblad-Toh K."/>
            <person name="Llopart A."/>
            <person name="Long M."/>
            <person name="Low L."/>
            <person name="Lozovsky E."/>
            <person name="Lu J."/>
            <person name="Luo M."/>
            <person name="Machado C.A."/>
            <person name="Makalowski W."/>
            <person name="Marzo M."/>
            <person name="Matsuda M."/>
            <person name="Matzkin L."/>
            <person name="McAllister B."/>
            <person name="McBride C.S."/>
            <person name="McKernan B."/>
            <person name="McKernan K."/>
            <person name="Mendez-Lago M."/>
            <person name="Minx P."/>
            <person name="Mollenhauer M.U."/>
            <person name="Montooth K."/>
            <person name="Mount S.M."/>
            <person name="Mu X."/>
            <person name="Myers E."/>
            <person name="Negre B."/>
            <person name="Newfeld S."/>
            <person name="Nielsen R."/>
            <person name="Noor M.A."/>
            <person name="O'Grady P."/>
            <person name="Pachter L."/>
            <person name="Papaceit M."/>
            <person name="Parisi M.J."/>
            <person name="Parisi M."/>
            <person name="Parts L."/>
            <person name="Pedersen J.S."/>
            <person name="Pesole G."/>
            <person name="Phillippy A.M."/>
            <person name="Ponting C.P."/>
            <person name="Pop M."/>
            <person name="Porcelli D."/>
            <person name="Powell J.R."/>
            <person name="Prohaska S."/>
            <person name="Pruitt K."/>
            <person name="Puig M."/>
            <person name="Quesneville H."/>
            <person name="Ram K.R."/>
            <person name="Rand D."/>
            <person name="Rasmussen M.D."/>
            <person name="Reed L.K."/>
            <person name="Reenan R."/>
            <person name="Reily A."/>
            <person name="Remington K.A."/>
            <person name="Rieger T.T."/>
            <person name="Ritchie M.G."/>
            <person name="Robin C."/>
            <person name="Rogers Y.H."/>
            <person name="Rohde C."/>
            <person name="Rozas J."/>
            <person name="Rubenfield M.J."/>
            <person name="Ruiz A."/>
            <person name="Russo S."/>
            <person name="Salzberg S.L."/>
            <person name="Sanchez-Gracia A."/>
            <person name="Saranga D.J."/>
            <person name="Sato H."/>
            <person name="Schaeffer S.W."/>
            <person name="Schatz M.C."/>
            <person name="Schlenke T."/>
            <person name="Schwartz R."/>
            <person name="Segarra C."/>
            <person name="Singh R.S."/>
            <person name="Sirot L."/>
            <person name="Sirota M."/>
            <person name="Sisneros N.B."/>
            <person name="Smith C.D."/>
            <person name="Smith T.F."/>
            <person name="Spieth J."/>
            <person name="Stage D.E."/>
            <person name="Stark A."/>
            <person name="Stephan W."/>
            <person name="Strausberg R.L."/>
            <person name="Strempel S."/>
            <person name="Sturgill D."/>
            <person name="Sutton G."/>
            <person name="Sutton G.G."/>
            <person name="Tao W."/>
            <person name="Teichmann S."/>
            <person name="Tobari Y.N."/>
            <person name="Tomimura Y."/>
            <person name="Tsolas J.M."/>
            <person name="Valente V.L."/>
            <person name="Venter E."/>
            <person name="Venter J.C."/>
            <person name="Vicario S."/>
            <person name="Vieira F.G."/>
            <person name="Vilella A.J."/>
            <person name="Villasante A."/>
            <person name="Walenz B."/>
            <person name="Wang J."/>
            <person name="Wasserman M."/>
            <person name="Watts T."/>
            <person name="Wilson D."/>
            <person name="Wilson R.K."/>
            <person name="Wing R.A."/>
            <person name="Wolfner M.F."/>
            <person name="Wong A."/>
            <person name="Wong G.K."/>
            <person name="Wu C.I."/>
            <person name="Wu G."/>
            <person name="Yamamoto D."/>
            <person name="Yang H.P."/>
            <person name="Yang S.P."/>
            <person name="Yorke J.A."/>
            <person name="Yoshida K."/>
            <person name="Zdobnov E."/>
            <person name="Zhang P."/>
            <person name="Zhang Y."/>
            <person name="Zimin A.V."/>
            <person name="Baldwin J."/>
            <person name="Abdouelleil A."/>
            <person name="Abdulkadir J."/>
            <person name="Abebe A."/>
            <person name="Abera B."/>
            <person name="Abreu J."/>
            <person name="Acer S.C."/>
            <person name="Aftuck L."/>
            <person name="Alexander A."/>
            <person name="An P."/>
            <person name="Anderson E."/>
            <person name="Anderson S."/>
            <person name="Arachi H."/>
            <person name="Azer M."/>
            <person name="Bachantsang P."/>
            <person name="Barry A."/>
            <person name="Bayul T."/>
            <person name="Berlin A."/>
            <person name="Bessette D."/>
            <person name="Bloom T."/>
            <person name="Blye J."/>
            <person name="Boguslavskiy L."/>
            <person name="Bonnet C."/>
            <person name="Boukhgalter B."/>
            <person name="Bourzgui I."/>
            <person name="Brown A."/>
            <person name="Cahill P."/>
            <person name="Channer S."/>
            <person name="Cheshatsang Y."/>
            <person name="Chuda L."/>
            <person name="Citroen M."/>
            <person name="Collymore A."/>
            <person name="Cooke P."/>
            <person name="Costello M."/>
            <person name="D'Aco K."/>
            <person name="Daza R."/>
            <person name="De Haan G."/>
            <person name="DeGray S."/>
            <person name="DeMaso C."/>
            <person name="Dhargay N."/>
            <person name="Dooley K."/>
            <person name="Dooley E."/>
            <person name="Doricent M."/>
            <person name="Dorje P."/>
            <person name="Dorjee K."/>
            <person name="Dupes A."/>
            <person name="Elong R."/>
            <person name="Falk J."/>
            <person name="Farina A."/>
            <person name="Faro S."/>
            <person name="Ferguson D."/>
            <person name="Fisher S."/>
            <person name="Foley C.D."/>
            <person name="Franke A."/>
            <person name="Friedrich D."/>
            <person name="Gadbois L."/>
            <person name="Gearin G."/>
            <person name="Gearin C.R."/>
            <person name="Giannoukos G."/>
            <person name="Goode T."/>
            <person name="Graham J."/>
            <person name="Grandbois E."/>
            <person name="Grewal S."/>
            <person name="Gyaltsen K."/>
            <person name="Hafez N."/>
            <person name="Hagos B."/>
            <person name="Hall J."/>
            <person name="Henson C."/>
            <person name="Hollinger A."/>
            <person name="Honan T."/>
            <person name="Huard M.D."/>
            <person name="Hughes L."/>
            <person name="Hurhula B."/>
            <person name="Husby M.E."/>
            <person name="Kamat A."/>
            <person name="Kanga B."/>
            <person name="Kashin S."/>
            <person name="Khazanovich D."/>
            <person name="Kisner P."/>
            <person name="Lance K."/>
            <person name="Lara M."/>
            <person name="Lee W."/>
            <person name="Lennon N."/>
            <person name="Letendre F."/>
            <person name="LeVine R."/>
            <person name="Lipovsky A."/>
            <person name="Liu X."/>
            <person name="Liu J."/>
            <person name="Liu S."/>
            <person name="Lokyitsang T."/>
            <person name="Lokyitsang Y."/>
            <person name="Lubonja R."/>
            <person name="Lui A."/>
            <person name="MacDonald P."/>
            <person name="Magnisalis V."/>
            <person name="Maru K."/>
            <person name="Matthews C."/>
            <person name="McCusker W."/>
            <person name="McDonough S."/>
            <person name="Mehta T."/>
            <person name="Meldrim J."/>
            <person name="Meneus L."/>
            <person name="Mihai O."/>
            <person name="Mihalev A."/>
            <person name="Mihova T."/>
            <person name="Mittelman R."/>
            <person name="Mlenga V."/>
            <person name="Montmayeur A."/>
            <person name="Mulrain L."/>
            <person name="Navidi A."/>
            <person name="Naylor J."/>
            <person name="Negash T."/>
            <person name="Nguyen T."/>
            <person name="Nguyen N."/>
            <person name="Nicol R."/>
            <person name="Norbu C."/>
            <person name="Norbu N."/>
            <person name="Novod N."/>
            <person name="O'Neill B."/>
            <person name="Osman S."/>
            <person name="Markiewicz E."/>
            <person name="Oyono O.L."/>
            <person name="Patti C."/>
            <person name="Phunkhang P."/>
            <person name="Pierre F."/>
            <person name="Priest M."/>
            <person name="Raghuraman S."/>
            <person name="Rege F."/>
            <person name="Reyes R."/>
            <person name="Rise C."/>
            <person name="Rogov P."/>
            <person name="Ross K."/>
            <person name="Ryan E."/>
            <person name="Settipalli S."/>
            <person name="Shea T."/>
            <person name="Sherpa N."/>
            <person name="Shi L."/>
            <person name="Shih D."/>
            <person name="Sparrow T."/>
            <person name="Spaulding J."/>
            <person name="Stalker J."/>
            <person name="Stange-Thomann N."/>
            <person name="Stavropoulos S."/>
            <person name="Stone C."/>
            <person name="Strader C."/>
            <person name="Tesfaye S."/>
            <person name="Thomson T."/>
            <person name="Thoulutsang Y."/>
            <person name="Thoulutsang D."/>
            <person name="Topham K."/>
            <person name="Topping I."/>
            <person name="Tsamla T."/>
            <person name="Vassiliev H."/>
            <person name="Vo A."/>
            <person name="Wangchuk T."/>
            <person name="Wangdi T."/>
            <person name="Weiand M."/>
            <person name="Wilkinson J."/>
            <person name="Wilson A."/>
            <person name="Yadav S."/>
            <person name="Young G."/>
            <person name="Yu Q."/>
            <person name="Zembek L."/>
            <person name="Zhong D."/>
            <person name="Zimmer A."/>
            <person name="Zwirko Z."/>
            <person name="Jaffe D.B."/>
            <person name="Alvarez P."/>
            <person name="Brockman W."/>
            <person name="Butler J."/>
            <person name="Chin C."/>
            <person name="Gnerre S."/>
            <person name="Grabherr M."/>
            <person name="Kleber M."/>
            <person name="Mauceli E."/>
            <person name="MacCallum I."/>
        </authorList>
    </citation>
    <scope>NUCLEOTIDE SEQUENCE [LARGE SCALE GENOMIC DNA]</scope>
    <source>
        <strain evidence="11">Tucson 14030-0811.24</strain>
    </source>
</reference>
<dbReference type="InterPro" id="IPR027417">
    <property type="entry name" value="P-loop_NTPase"/>
</dbReference>
<comment type="subcellular location">
    <subcellularLocation>
        <location evidence="1">Nucleus</location>
    </subcellularLocation>
</comment>
<evidence type="ECO:0000256" key="7">
    <source>
        <dbReference type="RuleBase" id="RU004070"/>
    </source>
</evidence>
<keyword evidence="6" id="KW-0539">Nucleus</keyword>
<dbReference type="KEGG" id="dwi:6651027"/>
<dbReference type="Gene3D" id="2.20.28.10">
    <property type="match status" value="1"/>
</dbReference>
<evidence type="ECO:0000256" key="1">
    <source>
        <dbReference type="ARBA" id="ARBA00004123"/>
    </source>
</evidence>
<dbReference type="InterPro" id="IPR033762">
    <property type="entry name" value="MCM_OB"/>
</dbReference>
<dbReference type="SMART" id="SM00350">
    <property type="entry name" value="MCM"/>
    <property type="match status" value="1"/>
</dbReference>
<dbReference type="GO" id="GO:0007131">
    <property type="term" value="P:reciprocal meiotic recombination"/>
    <property type="evidence" value="ECO:0007669"/>
    <property type="project" value="EnsemblMetazoa"/>
</dbReference>
<dbReference type="PhylomeDB" id="B4NK66"/>
<dbReference type="HOGENOM" id="CLU_000995_7_2_1"/>
<dbReference type="InterPro" id="IPR056875">
    <property type="entry name" value="MCM8/REC_WHD"/>
</dbReference>
<keyword evidence="3 7" id="KW-0547">Nucleotide-binding</keyword>
<dbReference type="Pfam" id="PF00493">
    <property type="entry name" value="MCM"/>
    <property type="match status" value="1"/>
</dbReference>
<dbReference type="InterPro" id="IPR041562">
    <property type="entry name" value="MCM_lid"/>
</dbReference>
<dbReference type="InParanoid" id="B4NK66"/>
<dbReference type="GO" id="GO:0003697">
    <property type="term" value="F:single-stranded DNA binding"/>
    <property type="evidence" value="ECO:0007669"/>
    <property type="project" value="TreeGrafter"/>
</dbReference>
<dbReference type="EMBL" id="CH964272">
    <property type="protein sequence ID" value="EDW85108.1"/>
    <property type="molecule type" value="Genomic_DNA"/>
</dbReference>
<dbReference type="eggNOG" id="KOG0478">
    <property type="taxonomic scope" value="Eukaryota"/>
</dbReference>
<feature type="compositionally biased region" description="Polar residues" evidence="8">
    <location>
        <begin position="45"/>
        <end position="60"/>
    </location>
</feature>
<evidence type="ECO:0000259" key="9">
    <source>
        <dbReference type="PROSITE" id="PS50051"/>
    </source>
</evidence>
<dbReference type="InterPro" id="IPR001208">
    <property type="entry name" value="MCM_dom"/>
</dbReference>
<name>B4NK66_DROWI</name>
<proteinExistence type="inferred from homology"/>
<gene>
    <name evidence="10" type="primary">Dwil\GK14479</name>
    <name evidence="10" type="ORF">Dwil_GK14479</name>
</gene>
<evidence type="ECO:0000313" key="11">
    <source>
        <dbReference type="Proteomes" id="UP000007798"/>
    </source>
</evidence>
<keyword evidence="4 7" id="KW-0067">ATP-binding</keyword>
<dbReference type="PROSITE" id="PS50051">
    <property type="entry name" value="MCM_2"/>
    <property type="match status" value="1"/>
</dbReference>
<dbReference type="InterPro" id="IPR031327">
    <property type="entry name" value="MCM"/>
</dbReference>
<comment type="similarity">
    <text evidence="2 7">Belongs to the MCM family.</text>
</comment>
<dbReference type="InterPro" id="IPR058767">
    <property type="entry name" value="MCM8_N"/>
</dbReference>
<dbReference type="AlphaFoldDB" id="B4NK66"/>
<dbReference type="FunCoup" id="B4NK66">
    <property type="interactions" value="274"/>
</dbReference>
<evidence type="ECO:0000256" key="5">
    <source>
        <dbReference type="ARBA" id="ARBA00023125"/>
    </source>
</evidence>
<dbReference type="CDD" id="cd22247">
    <property type="entry name" value="MCM8_WHD"/>
    <property type="match status" value="1"/>
</dbReference>
<dbReference type="OMA" id="RACSVQQ"/>
<organism evidence="10 11">
    <name type="scientific">Drosophila willistoni</name>
    <name type="common">Fruit fly</name>
    <dbReference type="NCBI Taxonomy" id="7260"/>
    <lineage>
        <taxon>Eukaryota</taxon>
        <taxon>Metazoa</taxon>
        <taxon>Ecdysozoa</taxon>
        <taxon>Arthropoda</taxon>
        <taxon>Hexapoda</taxon>
        <taxon>Insecta</taxon>
        <taxon>Pterygota</taxon>
        <taxon>Neoptera</taxon>
        <taxon>Endopterygota</taxon>
        <taxon>Diptera</taxon>
        <taxon>Brachycera</taxon>
        <taxon>Muscomorpha</taxon>
        <taxon>Ephydroidea</taxon>
        <taxon>Drosophilidae</taxon>
        <taxon>Drosophila</taxon>
        <taxon>Sophophora</taxon>
    </lineage>
</organism>
<keyword evidence="5 7" id="KW-0238">DNA-binding</keyword>
<dbReference type="SUPFAM" id="SSF52540">
    <property type="entry name" value="P-loop containing nucleoside triphosphate hydrolases"/>
    <property type="match status" value="1"/>
</dbReference>
<dbReference type="Pfam" id="PF25051">
    <property type="entry name" value="WHD_MCM8"/>
    <property type="match status" value="1"/>
</dbReference>
<protein>
    <recommendedName>
        <fullName evidence="9">MCM C-terminal AAA(+) ATPase domain-containing protein</fullName>
    </recommendedName>
</protein>